<dbReference type="EMBL" id="CP027569">
    <property type="protein sequence ID" value="AVO28081.1"/>
    <property type="molecule type" value="Genomic_DNA"/>
</dbReference>
<reference evidence="3 4" key="1">
    <citation type="journal article" date="2018" name="Genome Announc.">
        <title>Complete genomes of two Megasphaera elsdenii strains, NCIMB 702410 and ATCC 25940.</title>
        <authorList>
            <person name="Hatmaker E.A."/>
            <person name="O'Dell K."/>
            <person name="Riley L.A."/>
            <person name="Klingeman D.M."/>
            <person name="Guss A.M."/>
        </authorList>
    </citation>
    <scope>NUCLEOTIDE SEQUENCE [LARGE SCALE GENOMIC DNA]</scope>
    <source>
        <strain evidence="3 4">NCIMB702410</strain>
    </source>
</reference>
<evidence type="ECO:0000313" key="4">
    <source>
        <dbReference type="Proteomes" id="UP000238358"/>
    </source>
</evidence>
<dbReference type="Proteomes" id="UP000238358">
    <property type="component" value="Chromosome"/>
</dbReference>
<dbReference type="SUPFAM" id="SSF88874">
    <property type="entry name" value="Receptor-binding domain of short tail fibre protein gp12"/>
    <property type="match status" value="1"/>
</dbReference>
<evidence type="ECO:0000256" key="1">
    <source>
        <dbReference type="SAM" id="MobiDB-lite"/>
    </source>
</evidence>
<dbReference type="RefSeq" id="WP_027894585.1">
    <property type="nucleotide sequence ID" value="NZ_CP027569.1"/>
</dbReference>
<proteinExistence type="predicted"/>
<evidence type="ECO:0000313" key="3">
    <source>
        <dbReference type="EMBL" id="AVO28081.1"/>
    </source>
</evidence>
<dbReference type="AlphaFoldDB" id="A0A2S0M9C9"/>
<protein>
    <recommendedName>
        <fullName evidence="2">Baseplate structural protein Gp10 C-terminal domain-containing protein</fullName>
    </recommendedName>
</protein>
<accession>A0A2S0M9C9</accession>
<feature type="compositionally biased region" description="Polar residues" evidence="1">
    <location>
        <begin position="269"/>
        <end position="283"/>
    </location>
</feature>
<feature type="domain" description="Baseplate structural protein Gp10 C-terminal" evidence="2">
    <location>
        <begin position="135"/>
        <end position="299"/>
    </location>
</feature>
<sequence>MQEYNELVTTDACNTYLEKADKNIQSVASTFSGTAFPTGKLKVGMQCMRTDDNNNIYKLTSVSPVTWELVPSKSYVDNAVSTGVKSVVNFKGATPTAAGAAGLVPTPAKGTQTDYYLSADGTWKKVQQRTIKEVIDIVHPVGSIWETTTTDDPNVLWPGTTWVKMDAGRVLVSAGTYTENGTTYTYNLGDKGGEAKHQITIEEMTNHTHTTYGAGDHRHFIANTDNNNTTGRLNGGTHLIYKYTKNSYENFELMGSNLDSNIGLTSTNGNHTHSISATGGNQPHENRPPYMVINRWKRTA</sequence>
<gene>
    <name evidence="3" type="ORF">C6Y28_10825</name>
</gene>
<feature type="region of interest" description="Disordered" evidence="1">
    <location>
        <begin position="269"/>
        <end position="289"/>
    </location>
</feature>
<dbReference type="InterPro" id="IPR053827">
    <property type="entry name" value="Gp10_C"/>
</dbReference>
<evidence type="ECO:0000259" key="2">
    <source>
        <dbReference type="Pfam" id="PF21939"/>
    </source>
</evidence>
<dbReference type="Pfam" id="PF21939">
    <property type="entry name" value="Gp10_C"/>
    <property type="match status" value="1"/>
</dbReference>
<dbReference type="OrthoDB" id="1625600at2"/>
<name>A0A2S0M9C9_MEGEL</name>
<organism evidence="3 4">
    <name type="scientific">Megasphaera elsdenii</name>
    <dbReference type="NCBI Taxonomy" id="907"/>
    <lineage>
        <taxon>Bacteria</taxon>
        <taxon>Bacillati</taxon>
        <taxon>Bacillota</taxon>
        <taxon>Negativicutes</taxon>
        <taxon>Veillonellales</taxon>
        <taxon>Veillonellaceae</taxon>
        <taxon>Megasphaera</taxon>
    </lineage>
</organism>